<dbReference type="EMBL" id="JPME01000015">
    <property type="protein sequence ID" value="KEZ89676.1"/>
    <property type="molecule type" value="Genomic_DNA"/>
</dbReference>
<evidence type="ECO:0000313" key="3">
    <source>
        <dbReference type="Proteomes" id="UP000028525"/>
    </source>
</evidence>
<dbReference type="Proteomes" id="UP000028525">
    <property type="component" value="Unassembled WGS sequence"/>
</dbReference>
<dbReference type="RefSeq" id="WP_038281729.1">
    <property type="nucleotide sequence ID" value="NZ_JPME01000015.1"/>
</dbReference>
<name>A0A084JL42_9FIRM</name>
<organism evidence="2 3">
    <name type="scientific">Lacrimispora celerecrescens</name>
    <dbReference type="NCBI Taxonomy" id="29354"/>
    <lineage>
        <taxon>Bacteria</taxon>
        <taxon>Bacillati</taxon>
        <taxon>Bacillota</taxon>
        <taxon>Clostridia</taxon>
        <taxon>Lachnospirales</taxon>
        <taxon>Lachnospiraceae</taxon>
        <taxon>Lacrimispora</taxon>
    </lineage>
</organism>
<dbReference type="GO" id="GO:0009055">
    <property type="term" value="F:electron transfer activity"/>
    <property type="evidence" value="ECO:0007669"/>
    <property type="project" value="InterPro"/>
</dbReference>
<dbReference type="PROSITE" id="PS00201">
    <property type="entry name" value="FLAVODOXIN"/>
    <property type="match status" value="1"/>
</dbReference>
<protein>
    <submittedName>
        <fullName evidence="2">Flavodoxin</fullName>
    </submittedName>
</protein>
<comment type="caution">
    <text evidence="2">The sequence shown here is derived from an EMBL/GenBank/DDBJ whole genome shotgun (WGS) entry which is preliminary data.</text>
</comment>
<dbReference type="OrthoDB" id="2146857at2"/>
<dbReference type="InterPro" id="IPR001226">
    <property type="entry name" value="Flavodoxin_CS"/>
</dbReference>
<dbReference type="Pfam" id="PF12724">
    <property type="entry name" value="Flavodoxin_5"/>
    <property type="match status" value="1"/>
</dbReference>
<dbReference type="GO" id="GO:0016651">
    <property type="term" value="F:oxidoreductase activity, acting on NAD(P)H"/>
    <property type="evidence" value="ECO:0007669"/>
    <property type="project" value="UniProtKB-ARBA"/>
</dbReference>
<evidence type="ECO:0000313" key="2">
    <source>
        <dbReference type="EMBL" id="KEZ89676.1"/>
    </source>
</evidence>
<dbReference type="PANTHER" id="PTHR38030:SF2">
    <property type="entry name" value="PROTOPORPHYRINOGEN IX DEHYDROGENASE [QUINONE]"/>
    <property type="match status" value="1"/>
</dbReference>
<sequence length="181" mass="20291">MKMIAVVYQSKYGATRKYAEWIAEELSCDLFEGKDIKADNLEPYDTIILGGGLYAGGVNGIKILTKNFSKFSGKNLVLFTCGLADPSDPVNTDNIKKSLNKVLTEEMQDKIKLFHLRGAMDYSKLSPVHRAMMSFACKIIEKKDQSSLTDEDKGMLASYGKNVDFIDKETILPLINYIRDL</sequence>
<dbReference type="PROSITE" id="PS50902">
    <property type="entry name" value="FLAVODOXIN_LIKE"/>
    <property type="match status" value="1"/>
</dbReference>
<dbReference type="InterPro" id="IPR029039">
    <property type="entry name" value="Flavoprotein-like_sf"/>
</dbReference>
<evidence type="ECO:0000259" key="1">
    <source>
        <dbReference type="PROSITE" id="PS50902"/>
    </source>
</evidence>
<dbReference type="AlphaFoldDB" id="A0A084JL42"/>
<dbReference type="Gene3D" id="3.40.50.360">
    <property type="match status" value="1"/>
</dbReference>
<dbReference type="GO" id="GO:0070819">
    <property type="term" value="F:menaquinone-dependent protoporphyrinogen oxidase activity"/>
    <property type="evidence" value="ECO:0007669"/>
    <property type="project" value="TreeGrafter"/>
</dbReference>
<dbReference type="InterPro" id="IPR052200">
    <property type="entry name" value="Protoporphyrinogen_IX_DH"/>
</dbReference>
<dbReference type="GO" id="GO:0006783">
    <property type="term" value="P:heme biosynthetic process"/>
    <property type="evidence" value="ECO:0007669"/>
    <property type="project" value="TreeGrafter"/>
</dbReference>
<accession>A0A084JL42</accession>
<dbReference type="InterPro" id="IPR026816">
    <property type="entry name" value="Flavodoxin_dom"/>
</dbReference>
<keyword evidence="3" id="KW-1185">Reference proteome</keyword>
<dbReference type="STRING" id="29354.IO98_13365"/>
<dbReference type="SUPFAM" id="SSF52218">
    <property type="entry name" value="Flavoproteins"/>
    <property type="match status" value="1"/>
</dbReference>
<dbReference type="GO" id="GO:0010181">
    <property type="term" value="F:FMN binding"/>
    <property type="evidence" value="ECO:0007669"/>
    <property type="project" value="InterPro"/>
</dbReference>
<gene>
    <name evidence="2" type="ORF">IO98_13365</name>
</gene>
<dbReference type="PANTHER" id="PTHR38030">
    <property type="entry name" value="PROTOPORPHYRINOGEN IX DEHYDROGENASE [MENAQUINONE]"/>
    <property type="match status" value="1"/>
</dbReference>
<dbReference type="InterPro" id="IPR008254">
    <property type="entry name" value="Flavodoxin/NO_synth"/>
</dbReference>
<feature type="domain" description="Flavodoxin-like" evidence="1">
    <location>
        <begin position="4"/>
        <end position="140"/>
    </location>
</feature>
<reference evidence="2 3" key="1">
    <citation type="submission" date="2014-07" db="EMBL/GenBank/DDBJ databases">
        <title>Draft genome of Clostridium celerecrescens 152B isolated from sediments associated with methane hydrate from Krishna Godavari basin.</title>
        <authorList>
            <person name="Honkalas V.S."/>
            <person name="Dabir A.P."/>
            <person name="Arora P."/>
            <person name="Dhakephalkar P.K."/>
        </authorList>
    </citation>
    <scope>NUCLEOTIDE SEQUENCE [LARGE SCALE GENOMIC DNA]</scope>
    <source>
        <strain evidence="2 3">152B</strain>
    </source>
</reference>
<proteinExistence type="predicted"/>